<dbReference type="InterPro" id="IPR003594">
    <property type="entry name" value="HATPase_dom"/>
</dbReference>
<evidence type="ECO:0000313" key="15">
    <source>
        <dbReference type="EMBL" id="MFC7751614.1"/>
    </source>
</evidence>
<accession>A0ABW2V9N5</accession>
<keyword evidence="7" id="KW-0547">Nucleotide-binding</keyword>
<dbReference type="Proteomes" id="UP001596528">
    <property type="component" value="Unassembled WGS sequence"/>
</dbReference>
<comment type="caution">
    <text evidence="15">The sequence shown here is derived from an EMBL/GenBank/DDBJ whole genome shotgun (WGS) entry which is preliminary data.</text>
</comment>
<keyword evidence="11 12" id="KW-0472">Membrane</keyword>
<keyword evidence="8 15" id="KW-0418">Kinase</keyword>
<dbReference type="SMART" id="SM00304">
    <property type="entry name" value="HAMP"/>
    <property type="match status" value="1"/>
</dbReference>
<evidence type="ECO:0000256" key="6">
    <source>
        <dbReference type="ARBA" id="ARBA00022679"/>
    </source>
</evidence>
<proteinExistence type="predicted"/>
<dbReference type="Pfam" id="PF00672">
    <property type="entry name" value="HAMP"/>
    <property type="match status" value="1"/>
</dbReference>
<evidence type="ECO:0000256" key="10">
    <source>
        <dbReference type="ARBA" id="ARBA00023012"/>
    </source>
</evidence>
<dbReference type="PANTHER" id="PTHR34220">
    <property type="entry name" value="SENSOR HISTIDINE KINASE YPDA"/>
    <property type="match status" value="1"/>
</dbReference>
<sequence>MKIKTKLILSYILLVVLLNSIAFFLFHSSQNEKKGYENILSNFFLLNDIYSTTVNVNQSLNAYLVSKSVKSMDDYRKHVATLMDKSERLSEIYEQKRNFLTSENYRNMIQTFVRESDAAINQYSTFHYDLYYSHLKEAQKVSNFIQQMTLHLINKELTNYNDYYARINEKHRYTTYMSVSIFMTTLLSGIVFAVRFSSGITRPIIQLRDAAKEISRGNFKGRDVVVRTNDEFIFLASTFNQMRNNIADLIEEIRRKSEIERLVNQMELKSLQNQMNPHFFFNTLNIVARMADVEGAGRTSELVEAVSSLLRYNLTAMDRTTTIRDEVDIIKDYLHIQNTRFGNRLTTTMEIDERCLPTVIPPLIIQPIVENAFIHGIEGYEDGARLHIAISRREEHIVIEIRDNGVGMDEATRQKLLNPAIAESESSELPGAKKASNGVGVRNVVRRLQLYYQRERVIEIESEPNRGTTVRLLIPA</sequence>
<keyword evidence="16" id="KW-1185">Reference proteome</keyword>
<dbReference type="Gene3D" id="6.10.340.10">
    <property type="match status" value="1"/>
</dbReference>
<evidence type="ECO:0000259" key="14">
    <source>
        <dbReference type="PROSITE" id="PS50885"/>
    </source>
</evidence>
<comment type="subcellular location">
    <subcellularLocation>
        <location evidence="2">Cell membrane</location>
        <topology evidence="2">Multi-pass membrane protein</topology>
    </subcellularLocation>
</comment>
<evidence type="ECO:0000256" key="8">
    <source>
        <dbReference type="ARBA" id="ARBA00022777"/>
    </source>
</evidence>
<dbReference type="SUPFAM" id="SSF158472">
    <property type="entry name" value="HAMP domain-like"/>
    <property type="match status" value="1"/>
</dbReference>
<keyword evidence="12" id="KW-0812">Transmembrane</keyword>
<evidence type="ECO:0000259" key="13">
    <source>
        <dbReference type="PROSITE" id="PS50109"/>
    </source>
</evidence>
<organism evidence="15 16">
    <name type="scientific">Paenibacillus thermoaerophilus</name>
    <dbReference type="NCBI Taxonomy" id="1215385"/>
    <lineage>
        <taxon>Bacteria</taxon>
        <taxon>Bacillati</taxon>
        <taxon>Bacillota</taxon>
        <taxon>Bacilli</taxon>
        <taxon>Bacillales</taxon>
        <taxon>Paenibacillaceae</taxon>
        <taxon>Paenibacillus</taxon>
    </lineage>
</organism>
<protein>
    <recommendedName>
        <fullName evidence="3">histidine kinase</fullName>
        <ecNumber evidence="3">2.7.13.3</ecNumber>
    </recommendedName>
</protein>
<feature type="transmembrane region" description="Helical" evidence="12">
    <location>
        <begin position="173"/>
        <end position="194"/>
    </location>
</feature>
<dbReference type="PANTHER" id="PTHR34220:SF7">
    <property type="entry name" value="SENSOR HISTIDINE KINASE YPDA"/>
    <property type="match status" value="1"/>
</dbReference>
<evidence type="ECO:0000256" key="9">
    <source>
        <dbReference type="ARBA" id="ARBA00022840"/>
    </source>
</evidence>
<dbReference type="CDD" id="cd06225">
    <property type="entry name" value="HAMP"/>
    <property type="match status" value="1"/>
</dbReference>
<evidence type="ECO:0000256" key="1">
    <source>
        <dbReference type="ARBA" id="ARBA00000085"/>
    </source>
</evidence>
<reference evidence="16" key="1">
    <citation type="journal article" date="2019" name="Int. J. Syst. Evol. Microbiol.">
        <title>The Global Catalogue of Microorganisms (GCM) 10K type strain sequencing project: providing services to taxonomists for standard genome sequencing and annotation.</title>
        <authorList>
            <consortium name="The Broad Institute Genomics Platform"/>
            <consortium name="The Broad Institute Genome Sequencing Center for Infectious Disease"/>
            <person name="Wu L."/>
            <person name="Ma J."/>
        </authorList>
    </citation>
    <scope>NUCLEOTIDE SEQUENCE [LARGE SCALE GENOMIC DNA]</scope>
    <source>
        <strain evidence="16">JCM 18657</strain>
    </source>
</reference>
<dbReference type="SUPFAM" id="SSF55874">
    <property type="entry name" value="ATPase domain of HSP90 chaperone/DNA topoisomerase II/histidine kinase"/>
    <property type="match status" value="1"/>
</dbReference>
<name>A0ABW2V9N5_9BACL</name>
<dbReference type="InterPro" id="IPR005467">
    <property type="entry name" value="His_kinase_dom"/>
</dbReference>
<dbReference type="Pfam" id="PF02518">
    <property type="entry name" value="HATPase_c"/>
    <property type="match status" value="1"/>
</dbReference>
<evidence type="ECO:0000313" key="16">
    <source>
        <dbReference type="Proteomes" id="UP001596528"/>
    </source>
</evidence>
<feature type="domain" description="HAMP" evidence="14">
    <location>
        <begin position="198"/>
        <end position="251"/>
    </location>
</feature>
<keyword evidence="9" id="KW-0067">ATP-binding</keyword>
<evidence type="ECO:0000256" key="5">
    <source>
        <dbReference type="ARBA" id="ARBA00022553"/>
    </source>
</evidence>
<evidence type="ECO:0000256" key="4">
    <source>
        <dbReference type="ARBA" id="ARBA00022475"/>
    </source>
</evidence>
<evidence type="ECO:0000256" key="12">
    <source>
        <dbReference type="SAM" id="Phobius"/>
    </source>
</evidence>
<comment type="catalytic activity">
    <reaction evidence="1">
        <text>ATP + protein L-histidine = ADP + protein N-phospho-L-histidine.</text>
        <dbReference type="EC" id="2.7.13.3"/>
    </reaction>
</comment>
<dbReference type="InterPro" id="IPR010559">
    <property type="entry name" value="Sig_transdc_His_kin_internal"/>
</dbReference>
<dbReference type="InterPro" id="IPR050640">
    <property type="entry name" value="Bact_2-comp_sensor_kinase"/>
</dbReference>
<dbReference type="Gene3D" id="3.30.565.10">
    <property type="entry name" value="Histidine kinase-like ATPase, C-terminal domain"/>
    <property type="match status" value="1"/>
</dbReference>
<dbReference type="EMBL" id="JBHTGQ010000053">
    <property type="protein sequence ID" value="MFC7751614.1"/>
    <property type="molecule type" value="Genomic_DNA"/>
</dbReference>
<keyword evidence="12" id="KW-1133">Transmembrane helix</keyword>
<feature type="domain" description="Histidine kinase" evidence="13">
    <location>
        <begin position="365"/>
        <end position="476"/>
    </location>
</feature>
<dbReference type="Pfam" id="PF06580">
    <property type="entry name" value="His_kinase"/>
    <property type="match status" value="1"/>
</dbReference>
<evidence type="ECO:0000256" key="3">
    <source>
        <dbReference type="ARBA" id="ARBA00012438"/>
    </source>
</evidence>
<keyword evidence="5" id="KW-0597">Phosphoprotein</keyword>
<dbReference type="InterPro" id="IPR036890">
    <property type="entry name" value="HATPase_C_sf"/>
</dbReference>
<evidence type="ECO:0000256" key="2">
    <source>
        <dbReference type="ARBA" id="ARBA00004651"/>
    </source>
</evidence>
<evidence type="ECO:0000256" key="11">
    <source>
        <dbReference type="ARBA" id="ARBA00023136"/>
    </source>
</evidence>
<evidence type="ECO:0000256" key="7">
    <source>
        <dbReference type="ARBA" id="ARBA00022741"/>
    </source>
</evidence>
<dbReference type="InterPro" id="IPR003660">
    <property type="entry name" value="HAMP_dom"/>
</dbReference>
<dbReference type="EC" id="2.7.13.3" evidence="3"/>
<dbReference type="RefSeq" id="WP_138790812.1">
    <property type="nucleotide sequence ID" value="NZ_JBHTGQ010000053.1"/>
</dbReference>
<dbReference type="GO" id="GO:0004673">
    <property type="term" value="F:protein histidine kinase activity"/>
    <property type="evidence" value="ECO:0007669"/>
    <property type="project" value="UniProtKB-EC"/>
</dbReference>
<gene>
    <name evidence="15" type="ORF">ACFQWB_17000</name>
</gene>
<keyword evidence="4" id="KW-1003">Cell membrane</keyword>
<keyword evidence="6 15" id="KW-0808">Transferase</keyword>
<dbReference type="PROSITE" id="PS50885">
    <property type="entry name" value="HAMP"/>
    <property type="match status" value="1"/>
</dbReference>
<dbReference type="PROSITE" id="PS50109">
    <property type="entry name" value="HIS_KIN"/>
    <property type="match status" value="1"/>
</dbReference>
<keyword evidence="10" id="KW-0902">Two-component regulatory system</keyword>